<feature type="domain" description="BZIP" evidence="3">
    <location>
        <begin position="70"/>
        <end position="117"/>
    </location>
</feature>
<accession>A0A2G5BG65</accession>
<proteinExistence type="predicted"/>
<dbReference type="OrthoDB" id="5592115at2759"/>
<feature type="compositionally biased region" description="Polar residues" evidence="2">
    <location>
        <begin position="19"/>
        <end position="38"/>
    </location>
</feature>
<dbReference type="AlphaFoldDB" id="A0A2G5BG65"/>
<name>A0A2G5BG65_COERN</name>
<dbReference type="SUPFAM" id="SSF57959">
    <property type="entry name" value="Leucine zipper domain"/>
    <property type="match status" value="1"/>
</dbReference>
<feature type="region of interest" description="Disordered" evidence="2">
    <location>
        <begin position="1"/>
        <end position="90"/>
    </location>
</feature>
<evidence type="ECO:0000313" key="4">
    <source>
        <dbReference type="EMBL" id="PIA18016.1"/>
    </source>
</evidence>
<reference evidence="4 5" key="1">
    <citation type="journal article" date="2015" name="Genome Biol. Evol.">
        <title>Phylogenomic analyses indicate that early fungi evolved digesting cell walls of algal ancestors of land plants.</title>
        <authorList>
            <person name="Chang Y."/>
            <person name="Wang S."/>
            <person name="Sekimoto S."/>
            <person name="Aerts A.L."/>
            <person name="Choi C."/>
            <person name="Clum A."/>
            <person name="LaButti K.M."/>
            <person name="Lindquist E.A."/>
            <person name="Yee Ngan C."/>
            <person name="Ohm R.A."/>
            <person name="Salamov A.A."/>
            <person name="Grigoriev I.V."/>
            <person name="Spatafora J.W."/>
            <person name="Berbee M.L."/>
        </authorList>
    </citation>
    <scope>NUCLEOTIDE SEQUENCE [LARGE SCALE GENOMIC DNA]</scope>
    <source>
        <strain evidence="4 5">NRRL 1564</strain>
    </source>
</reference>
<evidence type="ECO:0000256" key="2">
    <source>
        <dbReference type="SAM" id="MobiDB-lite"/>
    </source>
</evidence>
<evidence type="ECO:0000259" key="3">
    <source>
        <dbReference type="PROSITE" id="PS50217"/>
    </source>
</evidence>
<sequence>MTEDTQPEDPVMTDDSHPPNRQQQGGDQHPSAASSTVPQYMPIQPRGDPNKHRQAMAEEKKIEDTHIIDERRRRNTLAAARMRERQRKRERGLVQRRNELTERMNQLEAELVALRTQRYKQEAITSNEDYEELFEQLSSKLETATATMNLIIVEIEKLVEIVKSINI</sequence>
<dbReference type="PROSITE" id="PS00036">
    <property type="entry name" value="BZIP_BASIC"/>
    <property type="match status" value="1"/>
</dbReference>
<feature type="compositionally biased region" description="Basic and acidic residues" evidence="2">
    <location>
        <begin position="48"/>
        <end position="72"/>
    </location>
</feature>
<gene>
    <name evidence="4" type="ORF">COEREDRAFT_79965</name>
</gene>
<dbReference type="GO" id="GO:0003700">
    <property type="term" value="F:DNA-binding transcription factor activity"/>
    <property type="evidence" value="ECO:0007669"/>
    <property type="project" value="InterPro"/>
</dbReference>
<dbReference type="Pfam" id="PF07716">
    <property type="entry name" value="bZIP_2"/>
    <property type="match status" value="1"/>
</dbReference>
<evidence type="ECO:0000256" key="1">
    <source>
        <dbReference type="SAM" id="Coils"/>
    </source>
</evidence>
<organism evidence="4 5">
    <name type="scientific">Coemansia reversa (strain ATCC 12441 / NRRL 1564)</name>
    <dbReference type="NCBI Taxonomy" id="763665"/>
    <lineage>
        <taxon>Eukaryota</taxon>
        <taxon>Fungi</taxon>
        <taxon>Fungi incertae sedis</taxon>
        <taxon>Zoopagomycota</taxon>
        <taxon>Kickxellomycotina</taxon>
        <taxon>Kickxellomycetes</taxon>
        <taxon>Kickxellales</taxon>
        <taxon>Kickxellaceae</taxon>
        <taxon>Coemansia</taxon>
    </lineage>
</organism>
<evidence type="ECO:0000313" key="5">
    <source>
        <dbReference type="Proteomes" id="UP000242474"/>
    </source>
</evidence>
<feature type="coiled-coil region" evidence="1">
    <location>
        <begin position="90"/>
        <end position="147"/>
    </location>
</feature>
<dbReference type="Proteomes" id="UP000242474">
    <property type="component" value="Unassembled WGS sequence"/>
</dbReference>
<keyword evidence="1" id="KW-0175">Coiled coil</keyword>
<dbReference type="InterPro" id="IPR046347">
    <property type="entry name" value="bZIP_sf"/>
</dbReference>
<dbReference type="EMBL" id="KZ303491">
    <property type="protein sequence ID" value="PIA18016.1"/>
    <property type="molecule type" value="Genomic_DNA"/>
</dbReference>
<keyword evidence="5" id="KW-1185">Reference proteome</keyword>
<protein>
    <recommendedName>
        <fullName evidence="3">BZIP domain-containing protein</fullName>
    </recommendedName>
</protein>
<dbReference type="InterPro" id="IPR004827">
    <property type="entry name" value="bZIP"/>
</dbReference>
<dbReference type="PROSITE" id="PS50217">
    <property type="entry name" value="BZIP"/>
    <property type="match status" value="1"/>
</dbReference>